<sequence length="107" mass="12241">SDSHAIAMAANVVADFNMLNLHDDNIENDLRDACFELAFLLSDTNSLDNQNFLDNQNLETHENFYTGVTKAEILDVSYLALELYRFFNEHSTKNLLRIVVNSEVEKN</sequence>
<keyword evidence="2" id="KW-1185">Reference proteome</keyword>
<gene>
    <name evidence="1" type="ORF">RFULGI_LOCUS3988</name>
</gene>
<dbReference type="EMBL" id="CAJVPZ010003768">
    <property type="protein sequence ID" value="CAG8535553.1"/>
    <property type="molecule type" value="Genomic_DNA"/>
</dbReference>
<reference evidence="1" key="1">
    <citation type="submission" date="2021-06" db="EMBL/GenBank/DDBJ databases">
        <authorList>
            <person name="Kallberg Y."/>
            <person name="Tangrot J."/>
            <person name="Rosling A."/>
        </authorList>
    </citation>
    <scope>NUCLEOTIDE SEQUENCE</scope>
    <source>
        <strain evidence="1">IN212</strain>
    </source>
</reference>
<dbReference type="OrthoDB" id="10505711at2759"/>
<evidence type="ECO:0000313" key="1">
    <source>
        <dbReference type="EMBL" id="CAG8535553.1"/>
    </source>
</evidence>
<organism evidence="1 2">
    <name type="scientific">Racocetra fulgida</name>
    <dbReference type="NCBI Taxonomy" id="60492"/>
    <lineage>
        <taxon>Eukaryota</taxon>
        <taxon>Fungi</taxon>
        <taxon>Fungi incertae sedis</taxon>
        <taxon>Mucoromycota</taxon>
        <taxon>Glomeromycotina</taxon>
        <taxon>Glomeromycetes</taxon>
        <taxon>Diversisporales</taxon>
        <taxon>Gigasporaceae</taxon>
        <taxon>Racocetra</taxon>
    </lineage>
</organism>
<evidence type="ECO:0000313" key="2">
    <source>
        <dbReference type="Proteomes" id="UP000789396"/>
    </source>
</evidence>
<dbReference type="Proteomes" id="UP000789396">
    <property type="component" value="Unassembled WGS sequence"/>
</dbReference>
<proteinExistence type="predicted"/>
<dbReference type="AlphaFoldDB" id="A0A9N9ALW2"/>
<protein>
    <submittedName>
        <fullName evidence="1">17398_t:CDS:1</fullName>
    </submittedName>
</protein>
<feature type="non-terminal residue" evidence="1">
    <location>
        <position position="1"/>
    </location>
</feature>
<comment type="caution">
    <text evidence="1">The sequence shown here is derived from an EMBL/GenBank/DDBJ whole genome shotgun (WGS) entry which is preliminary data.</text>
</comment>
<accession>A0A9N9ALW2</accession>
<name>A0A9N9ALW2_9GLOM</name>